<organism evidence="1 2">
    <name type="scientific">Bacillus phage Kirov</name>
    <dbReference type="NCBI Taxonomy" id="2783539"/>
    <lineage>
        <taxon>Viruses</taxon>
        <taxon>Duplodnaviria</taxon>
        <taxon>Heunggongvirae</taxon>
        <taxon>Uroviricota</taxon>
        <taxon>Caudoviricetes</taxon>
        <taxon>Andregratiavirinae</taxon>
        <taxon>Kirovvirus</taxon>
        <taxon>Kirovvirus kirov</taxon>
    </lineage>
</organism>
<gene>
    <name evidence="1" type="ORF">Kirov_242</name>
</gene>
<keyword evidence="2" id="KW-1185">Reference proteome</keyword>
<protein>
    <submittedName>
        <fullName evidence="1">Uncharacterized protein</fullName>
    </submittedName>
</protein>
<proteinExistence type="predicted"/>
<evidence type="ECO:0000313" key="1">
    <source>
        <dbReference type="EMBL" id="QOV08441.1"/>
    </source>
</evidence>
<accession>A0A7U3NKQ8</accession>
<name>A0A7U3NKQ8_9CAUD</name>
<sequence>MEFEKAGNLGKLDLLHRHLLLKQMRSEDDCLALSKEEADEVIKQLGEFRYVLTNLFLYQNSLENDQYRALVNIMKDLEPYYRNYKGKE</sequence>
<dbReference type="Proteomes" id="UP000594029">
    <property type="component" value="Segment"/>
</dbReference>
<dbReference type="EMBL" id="MW084976">
    <property type="protein sequence ID" value="QOV08441.1"/>
    <property type="molecule type" value="Genomic_DNA"/>
</dbReference>
<reference evidence="1 2" key="1">
    <citation type="submission" date="2020-10" db="EMBL/GenBank/DDBJ databases">
        <authorList>
            <person name="Kazantseva O.A."/>
            <person name="Piligrimova E.G."/>
            <person name="Shadrin A.M."/>
        </authorList>
    </citation>
    <scope>NUCLEOTIDE SEQUENCE [LARGE SCALE GENOMIC DNA]</scope>
</reference>
<evidence type="ECO:0000313" key="2">
    <source>
        <dbReference type="Proteomes" id="UP000594029"/>
    </source>
</evidence>